<feature type="region of interest" description="Disordered" evidence="1">
    <location>
        <begin position="1"/>
        <end position="53"/>
    </location>
</feature>
<dbReference type="STRING" id="1051890.A0A3N4M1P8"/>
<organism evidence="2 3">
    <name type="scientific">Terfezia boudieri ATCC MYA-4762</name>
    <dbReference type="NCBI Taxonomy" id="1051890"/>
    <lineage>
        <taxon>Eukaryota</taxon>
        <taxon>Fungi</taxon>
        <taxon>Dikarya</taxon>
        <taxon>Ascomycota</taxon>
        <taxon>Pezizomycotina</taxon>
        <taxon>Pezizomycetes</taxon>
        <taxon>Pezizales</taxon>
        <taxon>Pezizaceae</taxon>
        <taxon>Terfezia</taxon>
    </lineage>
</organism>
<sequence length="594" mass="66540">MSSTSRTPPRPAPDRSSVGSTLPKPPTLQIQSPSIIPLTEAPPIERSASVASDSSTLSKRYSFGLARTNTGEMKRRGFSRPEGTEFSNSARSRESVMALGSIQHLQYFFAKTGLLDGKGGGLKKKGNISDNSRLSVDAASLLQDSTYSSMRSSPDFLVPFDAEHEFFSESPSEEFDIDEAFMLPPTTSTYNLQMKPVPPAPNPDELRKKLREALTITKRRWEESIPEQIADASKGEVDEKEIPQGVYDIHCTELTDLATSAVRAARGYYYTTDISLLSSKDEKTLREEFLFVLDVLKRMVQRKFEGGVQIEERDHVINWIKSVEVSLDEEERDIAEMKRLGRQWLEGDWTGKYARMPPHKIHPSAPQQSNPLQAPQPLQSMDELPGSPCADGVLTSVPKKDRNHLFMSYFDSSTEKLPEPEEITPETSLPTSFLKTLQTGLHLILIHNNVVRRSKRPFGQIPQYHTEFSKPYRLADNLRYWRKAAELRWEVKLKFDVMAVVSGTNGEAWREFNTAVELWCETVLKEVRTDWEMGEGAAAIGEGAAEAAVRKRARTLTMQSQKSNAEAEAAKSAIENICLMPQIPKDLAQAKDAA</sequence>
<dbReference type="PANTHER" id="PTHR38702">
    <property type="entry name" value="CALPONIN-HOMOLOGY (CH) DOMAIN-CONTAINING PROTEIN"/>
    <property type="match status" value="1"/>
</dbReference>
<dbReference type="PANTHER" id="PTHR38702:SF1">
    <property type="entry name" value="CALPONIN-HOMOLOGY (CH) DOMAIN-CONTAINING PROTEIN"/>
    <property type="match status" value="1"/>
</dbReference>
<feature type="compositionally biased region" description="Polar residues" evidence="1">
    <location>
        <begin position="365"/>
        <end position="379"/>
    </location>
</feature>
<dbReference type="Proteomes" id="UP000267821">
    <property type="component" value="Unassembled WGS sequence"/>
</dbReference>
<feature type="region of interest" description="Disordered" evidence="1">
    <location>
        <begin position="357"/>
        <end position="396"/>
    </location>
</feature>
<evidence type="ECO:0000313" key="3">
    <source>
        <dbReference type="Proteomes" id="UP000267821"/>
    </source>
</evidence>
<dbReference type="OrthoDB" id="2534759at2759"/>
<proteinExistence type="predicted"/>
<evidence type="ECO:0000313" key="2">
    <source>
        <dbReference type="EMBL" id="RPB29093.1"/>
    </source>
</evidence>
<dbReference type="InParanoid" id="A0A3N4M1P8"/>
<keyword evidence="3" id="KW-1185">Reference proteome</keyword>
<protein>
    <submittedName>
        <fullName evidence="2">Uncharacterized protein</fullName>
    </submittedName>
</protein>
<name>A0A3N4M1P8_9PEZI</name>
<dbReference type="AlphaFoldDB" id="A0A3N4M1P8"/>
<gene>
    <name evidence="2" type="ORF">L211DRAFT_845115</name>
</gene>
<dbReference type="EMBL" id="ML121528">
    <property type="protein sequence ID" value="RPB29093.1"/>
    <property type="molecule type" value="Genomic_DNA"/>
</dbReference>
<accession>A0A3N4M1P8</accession>
<evidence type="ECO:0000256" key="1">
    <source>
        <dbReference type="SAM" id="MobiDB-lite"/>
    </source>
</evidence>
<reference evidence="2 3" key="1">
    <citation type="journal article" date="2018" name="Nat. Ecol. Evol.">
        <title>Pezizomycetes genomes reveal the molecular basis of ectomycorrhizal truffle lifestyle.</title>
        <authorList>
            <person name="Murat C."/>
            <person name="Payen T."/>
            <person name="Noel B."/>
            <person name="Kuo A."/>
            <person name="Morin E."/>
            <person name="Chen J."/>
            <person name="Kohler A."/>
            <person name="Krizsan K."/>
            <person name="Balestrini R."/>
            <person name="Da Silva C."/>
            <person name="Montanini B."/>
            <person name="Hainaut M."/>
            <person name="Levati E."/>
            <person name="Barry K.W."/>
            <person name="Belfiori B."/>
            <person name="Cichocki N."/>
            <person name="Clum A."/>
            <person name="Dockter R.B."/>
            <person name="Fauchery L."/>
            <person name="Guy J."/>
            <person name="Iotti M."/>
            <person name="Le Tacon F."/>
            <person name="Lindquist E.A."/>
            <person name="Lipzen A."/>
            <person name="Malagnac F."/>
            <person name="Mello A."/>
            <person name="Molinier V."/>
            <person name="Miyauchi S."/>
            <person name="Poulain J."/>
            <person name="Riccioni C."/>
            <person name="Rubini A."/>
            <person name="Sitrit Y."/>
            <person name="Splivallo R."/>
            <person name="Traeger S."/>
            <person name="Wang M."/>
            <person name="Zifcakova L."/>
            <person name="Wipf D."/>
            <person name="Zambonelli A."/>
            <person name="Paolocci F."/>
            <person name="Nowrousian M."/>
            <person name="Ottonello S."/>
            <person name="Baldrian P."/>
            <person name="Spatafora J.W."/>
            <person name="Henrissat B."/>
            <person name="Nagy L.G."/>
            <person name="Aury J.M."/>
            <person name="Wincker P."/>
            <person name="Grigoriev I.V."/>
            <person name="Bonfante P."/>
            <person name="Martin F.M."/>
        </authorList>
    </citation>
    <scope>NUCLEOTIDE SEQUENCE [LARGE SCALE GENOMIC DNA]</scope>
    <source>
        <strain evidence="2 3">ATCC MYA-4762</strain>
    </source>
</reference>